<accession>A0A540L6Q0</accession>
<evidence type="ECO:0000256" key="1">
    <source>
        <dbReference type="SAM" id="MobiDB-lite"/>
    </source>
</evidence>
<feature type="region of interest" description="Disordered" evidence="1">
    <location>
        <begin position="1"/>
        <end position="33"/>
    </location>
</feature>
<name>A0A540L6Q0_MALBA</name>
<dbReference type="EMBL" id="VIEB01000733">
    <property type="protein sequence ID" value="TQD82158.1"/>
    <property type="molecule type" value="Genomic_DNA"/>
</dbReference>
<dbReference type="Proteomes" id="UP000315295">
    <property type="component" value="Unassembled WGS sequence"/>
</dbReference>
<dbReference type="AlphaFoldDB" id="A0A540L6Q0"/>
<evidence type="ECO:0000313" key="3">
    <source>
        <dbReference type="Proteomes" id="UP000315295"/>
    </source>
</evidence>
<comment type="caution">
    <text evidence="2">The sequence shown here is derived from an EMBL/GenBank/DDBJ whole genome shotgun (WGS) entry which is preliminary data.</text>
</comment>
<sequence length="65" mass="7401">MSLPNGWLWKSPLTTSGGKGTRSMPIESDTPTRFKASTSWPTLAPMHRALESSVRRFWSFICWKT</sequence>
<organism evidence="2 3">
    <name type="scientific">Malus baccata</name>
    <name type="common">Siberian crab apple</name>
    <name type="synonym">Pyrus baccata</name>
    <dbReference type="NCBI Taxonomy" id="106549"/>
    <lineage>
        <taxon>Eukaryota</taxon>
        <taxon>Viridiplantae</taxon>
        <taxon>Streptophyta</taxon>
        <taxon>Embryophyta</taxon>
        <taxon>Tracheophyta</taxon>
        <taxon>Spermatophyta</taxon>
        <taxon>Magnoliopsida</taxon>
        <taxon>eudicotyledons</taxon>
        <taxon>Gunneridae</taxon>
        <taxon>Pentapetalae</taxon>
        <taxon>rosids</taxon>
        <taxon>fabids</taxon>
        <taxon>Rosales</taxon>
        <taxon>Rosaceae</taxon>
        <taxon>Amygdaloideae</taxon>
        <taxon>Maleae</taxon>
        <taxon>Malus</taxon>
    </lineage>
</organism>
<keyword evidence="3" id="KW-1185">Reference proteome</keyword>
<protein>
    <submittedName>
        <fullName evidence="2">Uncharacterized protein</fullName>
    </submittedName>
</protein>
<gene>
    <name evidence="2" type="ORF">C1H46_032246</name>
</gene>
<proteinExistence type="predicted"/>
<reference evidence="2 3" key="1">
    <citation type="journal article" date="2019" name="G3 (Bethesda)">
        <title>Sequencing of a Wild Apple (Malus baccata) Genome Unravels the Differences Between Cultivated and Wild Apple Species Regarding Disease Resistance and Cold Tolerance.</title>
        <authorList>
            <person name="Chen X."/>
        </authorList>
    </citation>
    <scope>NUCLEOTIDE SEQUENCE [LARGE SCALE GENOMIC DNA]</scope>
    <source>
        <strain evidence="3">cv. Shandingzi</strain>
        <tissue evidence="2">Leaves</tissue>
    </source>
</reference>
<evidence type="ECO:0000313" key="2">
    <source>
        <dbReference type="EMBL" id="TQD82158.1"/>
    </source>
</evidence>